<dbReference type="GeneID" id="93101907"/>
<comment type="caution">
    <text evidence="1">The sequence shown here is derived from an EMBL/GenBank/DDBJ whole genome shotgun (WGS) entry which is preliminary data.</text>
</comment>
<accession>A0A7W6HWW4</accession>
<sequence>MIKLSEIDPMLLKVLQEANIPLNLDELIAENMEEFNEMYVKPYKMK</sequence>
<organism evidence="1 2">
    <name type="scientific">Butyricimonas faecihominis</name>
    <dbReference type="NCBI Taxonomy" id="1472416"/>
    <lineage>
        <taxon>Bacteria</taxon>
        <taxon>Pseudomonadati</taxon>
        <taxon>Bacteroidota</taxon>
        <taxon>Bacteroidia</taxon>
        <taxon>Bacteroidales</taxon>
        <taxon>Odoribacteraceae</taxon>
        <taxon>Butyricimonas</taxon>
    </lineage>
</organism>
<dbReference type="Proteomes" id="UP000546007">
    <property type="component" value="Unassembled WGS sequence"/>
</dbReference>
<evidence type="ECO:0000313" key="1">
    <source>
        <dbReference type="EMBL" id="MBB4026454.1"/>
    </source>
</evidence>
<dbReference type="AlphaFoldDB" id="A0A7W6HWW4"/>
<name>A0A7W6HWW4_9BACT</name>
<dbReference type="RefSeq" id="WP_164720093.1">
    <property type="nucleotide sequence ID" value="NZ_AP028155.1"/>
</dbReference>
<keyword evidence="2" id="KW-1185">Reference proteome</keyword>
<gene>
    <name evidence="1" type="ORF">GGR14_002248</name>
</gene>
<evidence type="ECO:0000313" key="2">
    <source>
        <dbReference type="Proteomes" id="UP000546007"/>
    </source>
</evidence>
<proteinExistence type="predicted"/>
<dbReference type="EMBL" id="JACIES010000005">
    <property type="protein sequence ID" value="MBB4026454.1"/>
    <property type="molecule type" value="Genomic_DNA"/>
</dbReference>
<protein>
    <submittedName>
        <fullName evidence="1">Uncharacterized protein</fullName>
    </submittedName>
</protein>
<reference evidence="1 2" key="1">
    <citation type="submission" date="2020-08" db="EMBL/GenBank/DDBJ databases">
        <title>Genomic Encyclopedia of Type Strains, Phase IV (KMG-IV): sequencing the most valuable type-strain genomes for metagenomic binning, comparative biology and taxonomic classification.</title>
        <authorList>
            <person name="Goeker M."/>
        </authorList>
    </citation>
    <scope>NUCLEOTIDE SEQUENCE [LARGE SCALE GENOMIC DNA]</scope>
    <source>
        <strain evidence="1 2">DSM 105721</strain>
    </source>
</reference>